<sequence>MPPEKLYEKARMDVFKKDYRRITVRTTDGSTLMGEVNIGIKERVSDLFTKGDSQFIVLTNCENRGCSGKVLFINKSHIVWAEPED</sequence>
<dbReference type="KEGG" id="dal:Dalk_2416"/>
<evidence type="ECO:0000313" key="2">
    <source>
        <dbReference type="Proteomes" id="UP000000739"/>
    </source>
</evidence>
<evidence type="ECO:0000313" key="1">
    <source>
        <dbReference type="EMBL" id="ACL04109.1"/>
    </source>
</evidence>
<name>B8FB23_DESAL</name>
<dbReference type="Proteomes" id="UP000000739">
    <property type="component" value="Chromosome"/>
</dbReference>
<dbReference type="eggNOG" id="ENOG502ZZ3R">
    <property type="taxonomic scope" value="Bacteria"/>
</dbReference>
<protein>
    <submittedName>
        <fullName evidence="1">Uncharacterized protein</fullName>
    </submittedName>
</protein>
<dbReference type="InterPro" id="IPR049210">
    <property type="entry name" value="DUF6812"/>
</dbReference>
<keyword evidence="2" id="KW-1185">Reference proteome</keyword>
<gene>
    <name evidence="1" type="ordered locus">Dalk_2416</name>
</gene>
<dbReference type="AlphaFoldDB" id="B8FB23"/>
<organism evidence="1 2">
    <name type="scientific">Desulfatibacillum aliphaticivorans</name>
    <dbReference type="NCBI Taxonomy" id="218208"/>
    <lineage>
        <taxon>Bacteria</taxon>
        <taxon>Pseudomonadati</taxon>
        <taxon>Thermodesulfobacteriota</taxon>
        <taxon>Desulfobacteria</taxon>
        <taxon>Desulfobacterales</taxon>
        <taxon>Desulfatibacillaceae</taxon>
        <taxon>Desulfatibacillum</taxon>
    </lineage>
</organism>
<reference evidence="1 2" key="1">
    <citation type="journal article" date="2012" name="Environ. Microbiol.">
        <title>The genome sequence of Desulfatibacillum alkenivorans AK-01: a blueprint for anaerobic alkane oxidation.</title>
        <authorList>
            <person name="Callaghan A.V."/>
            <person name="Morris B.E."/>
            <person name="Pereira I.A."/>
            <person name="McInerney M.J."/>
            <person name="Austin R.N."/>
            <person name="Groves J.T."/>
            <person name="Kukor J.J."/>
            <person name="Suflita J.M."/>
            <person name="Young L.Y."/>
            <person name="Zylstra G.J."/>
            <person name="Wawrik B."/>
        </authorList>
    </citation>
    <scope>NUCLEOTIDE SEQUENCE [LARGE SCALE GENOMIC DNA]</scope>
    <source>
        <strain evidence="1 2">AK-01</strain>
    </source>
</reference>
<dbReference type="HOGENOM" id="CLU_2507188_0_0_7"/>
<dbReference type="EMBL" id="CP001322">
    <property type="protein sequence ID" value="ACL04109.1"/>
    <property type="molecule type" value="Genomic_DNA"/>
</dbReference>
<proteinExistence type="predicted"/>
<dbReference type="RefSeq" id="WP_015947183.1">
    <property type="nucleotide sequence ID" value="NC_011768.1"/>
</dbReference>
<accession>B8FB23</accession>
<dbReference type="Pfam" id="PF20660">
    <property type="entry name" value="DUF6812"/>
    <property type="match status" value="1"/>
</dbReference>